<gene>
    <name evidence="2" type="ORF">K458DRAFT_475828</name>
</gene>
<dbReference type="PANTHER" id="PTHR37017:SF8">
    <property type="entry name" value="AB HYDROLASE-1 DOMAIN-CONTAINING PROTEIN"/>
    <property type="match status" value="1"/>
</dbReference>
<dbReference type="PANTHER" id="PTHR37017">
    <property type="entry name" value="AB HYDROLASE-1 DOMAIN-CONTAINING PROTEIN-RELATED"/>
    <property type="match status" value="1"/>
</dbReference>
<accession>A0A6G1JCP5</accession>
<dbReference type="AlphaFoldDB" id="A0A6G1JCP5"/>
<evidence type="ECO:0000313" key="2">
    <source>
        <dbReference type="EMBL" id="KAF2687990.1"/>
    </source>
</evidence>
<dbReference type="Gene3D" id="3.40.50.1820">
    <property type="entry name" value="alpha/beta hydrolase"/>
    <property type="match status" value="1"/>
</dbReference>
<evidence type="ECO:0008006" key="4">
    <source>
        <dbReference type="Google" id="ProtNLM"/>
    </source>
</evidence>
<evidence type="ECO:0000256" key="1">
    <source>
        <dbReference type="SAM" id="MobiDB-lite"/>
    </source>
</evidence>
<feature type="region of interest" description="Disordered" evidence="1">
    <location>
        <begin position="1"/>
        <end position="27"/>
    </location>
</feature>
<dbReference type="EMBL" id="MU005574">
    <property type="protein sequence ID" value="KAF2687990.1"/>
    <property type="molecule type" value="Genomic_DNA"/>
</dbReference>
<proteinExistence type="predicted"/>
<keyword evidence="3" id="KW-1185">Reference proteome</keyword>
<name>A0A6G1JCP5_9PLEO</name>
<sequence length="279" mass="31044">MHKAMNTKSSINHGRQTPLYRHHPGRIPQPRPLRYLTHLHLLAGYPVFSSTLPSVGCSDKVTVEEDMAYIRNTMLLPVLDVEEQDVIMLMHSYSSIPCSPAAKSLSPAERKAEGKKTAVIGQIYQSALLVKGEKMEDGKEVDVKGAFGGELPPHIRPEPETNLLRCDDRIPPLFGDVSKDLAKVVAVSALSQVMTSFTSPCPCATWDSEEYKGRVAFIRTLQDANIPLHVQDYMIKGTGMEWIFKDIDSGHFAHIAKPEELTPILLELAREFEALGKKE</sequence>
<evidence type="ECO:0000313" key="3">
    <source>
        <dbReference type="Proteomes" id="UP000799291"/>
    </source>
</evidence>
<protein>
    <recommendedName>
        <fullName evidence="4">AB hydrolase-1 domain-containing protein</fullName>
    </recommendedName>
</protein>
<dbReference type="OrthoDB" id="1263307at2759"/>
<organism evidence="2 3">
    <name type="scientific">Lentithecium fluviatile CBS 122367</name>
    <dbReference type="NCBI Taxonomy" id="1168545"/>
    <lineage>
        <taxon>Eukaryota</taxon>
        <taxon>Fungi</taxon>
        <taxon>Dikarya</taxon>
        <taxon>Ascomycota</taxon>
        <taxon>Pezizomycotina</taxon>
        <taxon>Dothideomycetes</taxon>
        <taxon>Pleosporomycetidae</taxon>
        <taxon>Pleosporales</taxon>
        <taxon>Massarineae</taxon>
        <taxon>Lentitheciaceae</taxon>
        <taxon>Lentithecium</taxon>
    </lineage>
</organism>
<dbReference type="Proteomes" id="UP000799291">
    <property type="component" value="Unassembled WGS sequence"/>
</dbReference>
<dbReference type="InterPro" id="IPR029058">
    <property type="entry name" value="AB_hydrolase_fold"/>
</dbReference>
<feature type="compositionally biased region" description="Polar residues" evidence="1">
    <location>
        <begin position="1"/>
        <end position="15"/>
    </location>
</feature>
<reference evidence="2" key="1">
    <citation type="journal article" date="2020" name="Stud. Mycol.">
        <title>101 Dothideomycetes genomes: a test case for predicting lifestyles and emergence of pathogens.</title>
        <authorList>
            <person name="Haridas S."/>
            <person name="Albert R."/>
            <person name="Binder M."/>
            <person name="Bloem J."/>
            <person name="Labutti K."/>
            <person name="Salamov A."/>
            <person name="Andreopoulos B."/>
            <person name="Baker S."/>
            <person name="Barry K."/>
            <person name="Bills G."/>
            <person name="Bluhm B."/>
            <person name="Cannon C."/>
            <person name="Castanera R."/>
            <person name="Culley D."/>
            <person name="Daum C."/>
            <person name="Ezra D."/>
            <person name="Gonzalez J."/>
            <person name="Henrissat B."/>
            <person name="Kuo A."/>
            <person name="Liang C."/>
            <person name="Lipzen A."/>
            <person name="Lutzoni F."/>
            <person name="Magnuson J."/>
            <person name="Mondo S."/>
            <person name="Nolan M."/>
            <person name="Ohm R."/>
            <person name="Pangilinan J."/>
            <person name="Park H.-J."/>
            <person name="Ramirez L."/>
            <person name="Alfaro M."/>
            <person name="Sun H."/>
            <person name="Tritt A."/>
            <person name="Yoshinaga Y."/>
            <person name="Zwiers L.-H."/>
            <person name="Turgeon B."/>
            <person name="Goodwin S."/>
            <person name="Spatafora J."/>
            <person name="Crous P."/>
            <person name="Grigoriev I."/>
        </authorList>
    </citation>
    <scope>NUCLEOTIDE SEQUENCE</scope>
    <source>
        <strain evidence="2">CBS 122367</strain>
    </source>
</reference>
<dbReference type="InterPro" id="IPR052897">
    <property type="entry name" value="Sec-Metab_Biosynth_Hydrolase"/>
</dbReference>